<dbReference type="EC" id="2.7.4.16" evidence="1"/>
<evidence type="ECO:0000259" key="3">
    <source>
        <dbReference type="Pfam" id="PF02769"/>
    </source>
</evidence>
<dbReference type="GO" id="GO:0009030">
    <property type="term" value="F:thiamine-phosphate kinase activity"/>
    <property type="evidence" value="ECO:0007669"/>
    <property type="project" value="UniProtKB-UniRule"/>
</dbReference>
<feature type="binding site" evidence="1">
    <location>
        <position position="27"/>
    </location>
    <ligand>
        <name>Mg(2+)</name>
        <dbReference type="ChEBI" id="CHEBI:18420"/>
        <label>3</label>
    </ligand>
</feature>
<keyword evidence="1" id="KW-0784">Thiamine biosynthesis</keyword>
<keyword evidence="1" id="KW-0479">Metal-binding</keyword>
<dbReference type="GO" id="GO:0009229">
    <property type="term" value="P:thiamine diphosphate biosynthetic process"/>
    <property type="evidence" value="ECO:0007669"/>
    <property type="project" value="UniProtKB-UniRule"/>
</dbReference>
<organism evidence="4 5">
    <name type="scientific">Bacillus weihaiensis</name>
    <dbReference type="NCBI Taxonomy" id="1547283"/>
    <lineage>
        <taxon>Bacteria</taxon>
        <taxon>Bacillati</taxon>
        <taxon>Bacillota</taxon>
        <taxon>Bacilli</taxon>
        <taxon>Bacillales</taxon>
        <taxon>Bacillaceae</taxon>
        <taxon>Bacillus</taxon>
    </lineage>
</organism>
<protein>
    <recommendedName>
        <fullName evidence="1">Thiamine-monophosphate kinase</fullName>
        <shortName evidence="1">TMP kinase</shortName>
        <shortName evidence="1">Thiamine-phosphate kinase</shortName>
        <ecNumber evidence="1">2.7.4.16</ecNumber>
    </recommendedName>
</protein>
<feature type="binding site" evidence="1">
    <location>
        <position position="121"/>
    </location>
    <ligand>
        <name>Mg(2+)</name>
        <dbReference type="ChEBI" id="CHEBI:18420"/>
        <label>1</label>
    </ligand>
</feature>
<dbReference type="RefSeq" id="WP_072581359.1">
    <property type="nucleotide sequence ID" value="NZ_CP016020.1"/>
</dbReference>
<feature type="binding site" evidence="1">
    <location>
        <position position="215"/>
    </location>
    <ligand>
        <name>Mg(2+)</name>
        <dbReference type="ChEBI" id="CHEBI:18420"/>
        <label>3</label>
    </ligand>
</feature>
<feature type="domain" description="PurM-like C-terminal" evidence="3">
    <location>
        <begin position="151"/>
        <end position="303"/>
    </location>
</feature>
<dbReference type="PANTHER" id="PTHR30270">
    <property type="entry name" value="THIAMINE-MONOPHOSPHATE KINASE"/>
    <property type="match status" value="1"/>
</dbReference>
<dbReference type="Pfam" id="PF02769">
    <property type="entry name" value="AIRS_C"/>
    <property type="match status" value="1"/>
</dbReference>
<dbReference type="GO" id="GO:0005524">
    <property type="term" value="F:ATP binding"/>
    <property type="evidence" value="ECO:0007669"/>
    <property type="project" value="UniProtKB-UniRule"/>
</dbReference>
<evidence type="ECO:0000259" key="2">
    <source>
        <dbReference type="Pfam" id="PF00586"/>
    </source>
</evidence>
<comment type="catalytic activity">
    <reaction evidence="1">
        <text>thiamine phosphate + ATP = thiamine diphosphate + ADP</text>
        <dbReference type="Rhea" id="RHEA:15913"/>
        <dbReference type="ChEBI" id="CHEBI:30616"/>
        <dbReference type="ChEBI" id="CHEBI:37575"/>
        <dbReference type="ChEBI" id="CHEBI:58937"/>
        <dbReference type="ChEBI" id="CHEBI:456216"/>
        <dbReference type="EC" id="2.7.4.16"/>
    </reaction>
</comment>
<evidence type="ECO:0000313" key="4">
    <source>
        <dbReference type="EMBL" id="APH06558.1"/>
    </source>
</evidence>
<dbReference type="Pfam" id="PF00586">
    <property type="entry name" value="AIRS"/>
    <property type="match status" value="1"/>
</dbReference>
<dbReference type="InterPro" id="IPR036676">
    <property type="entry name" value="PurM-like_C_sf"/>
</dbReference>
<keyword evidence="1" id="KW-0067">ATP-binding</keyword>
<feature type="binding site" evidence="1">
    <location>
        <position position="217"/>
    </location>
    <ligand>
        <name>ATP</name>
        <dbReference type="ChEBI" id="CHEBI:30616"/>
    </ligand>
</feature>
<keyword evidence="1" id="KW-0460">Magnesium</keyword>
<dbReference type="OrthoDB" id="9802811at2"/>
<dbReference type="Gene3D" id="3.90.650.10">
    <property type="entry name" value="PurM-like C-terminal domain"/>
    <property type="match status" value="1"/>
</dbReference>
<dbReference type="NCBIfam" id="TIGR01379">
    <property type="entry name" value="thiL"/>
    <property type="match status" value="1"/>
</dbReference>
<dbReference type="InterPro" id="IPR010918">
    <property type="entry name" value="PurM-like_C_dom"/>
</dbReference>
<keyword evidence="1" id="KW-0547">Nucleotide-binding</keyword>
<name>A0A1L3MW55_9BACI</name>
<reference evidence="4 5" key="1">
    <citation type="journal article" date="2016" name="Sci. Rep.">
        <title>Complete genome sequence and transcriptomic analysis of a novel marine strain Bacillus weihaiensis reveals the mechanism of brown algae degradation.</title>
        <authorList>
            <person name="Zhu Y."/>
            <person name="Chen P."/>
            <person name="Bao Y."/>
            <person name="Men Y."/>
            <person name="Zeng Y."/>
            <person name="Yang J."/>
            <person name="Sun J."/>
            <person name="Sun Y."/>
        </authorList>
    </citation>
    <scope>NUCLEOTIDE SEQUENCE [LARGE SCALE GENOMIC DNA]</scope>
    <source>
        <strain evidence="4 5">Alg07</strain>
    </source>
</reference>
<comment type="function">
    <text evidence="1">Catalyzes the ATP-dependent phosphorylation of thiamine-monophosphate (TMP) to form thiamine-pyrophosphate (TPP), the active form of vitamin B1.</text>
</comment>
<feature type="binding site" evidence="1">
    <location>
        <position position="103"/>
    </location>
    <ligand>
        <name>ATP</name>
        <dbReference type="ChEBI" id="CHEBI:30616"/>
    </ligand>
</feature>
<dbReference type="EMBL" id="CP016020">
    <property type="protein sequence ID" value="APH06558.1"/>
    <property type="molecule type" value="Genomic_DNA"/>
</dbReference>
<dbReference type="GO" id="GO:0000287">
    <property type="term" value="F:magnesium ion binding"/>
    <property type="evidence" value="ECO:0007669"/>
    <property type="project" value="UniProtKB-UniRule"/>
</dbReference>
<evidence type="ECO:0000313" key="5">
    <source>
        <dbReference type="Proteomes" id="UP000181936"/>
    </source>
</evidence>
<dbReference type="AlphaFoldDB" id="A0A1L3MW55"/>
<dbReference type="PIRSF" id="PIRSF005303">
    <property type="entry name" value="Thiam_monoph_kin"/>
    <property type="match status" value="1"/>
</dbReference>
<feature type="binding site" evidence="1">
    <location>
        <position position="73"/>
    </location>
    <ligand>
        <name>Mg(2+)</name>
        <dbReference type="ChEBI" id="CHEBI:18420"/>
        <label>4</label>
    </ligand>
</feature>
<dbReference type="CDD" id="cd02194">
    <property type="entry name" value="ThiL"/>
    <property type="match status" value="1"/>
</dbReference>
<dbReference type="SUPFAM" id="SSF56042">
    <property type="entry name" value="PurM C-terminal domain-like"/>
    <property type="match status" value="1"/>
</dbReference>
<keyword evidence="1" id="KW-0808">Transferase</keyword>
<proteinExistence type="inferred from homology"/>
<sequence length="328" mass="36504">MDEFDFISKVKPNKTFQHNIVTGIGDDAAIYKATKNYNQVVCVDTMVEGIHFLKELSSPTDIGYKALAVNVSDIAAMGAIPRYYLVSIAIPPYWKEEDLLSIYNGMEELAKKYEMDLIGGDTVSIADKLVITVTVIGEVEEHVQALRSCAKPGDIVFVTGPLGDSAAGLDILLGKCDVICDPLHKEYLISRHKRPTPRVEVGRFISLLDRVALNDISDGLASELNELAESSHVGIVIQERLLPVSPALKSVEGQYDLSKWILFGGEDFELVGATSEEEWEKVKKLCHESDLFIEQIGTVTDEFQEVRLKRTTNEILKLKKSGFNHFRK</sequence>
<feature type="binding site" evidence="1">
    <location>
        <position position="218"/>
    </location>
    <ligand>
        <name>Mg(2+)</name>
        <dbReference type="ChEBI" id="CHEBI:18420"/>
        <label>5</label>
    </ligand>
</feature>
<feature type="binding site" evidence="1">
    <location>
        <position position="323"/>
    </location>
    <ligand>
        <name>substrate</name>
    </ligand>
</feature>
<dbReference type="HAMAP" id="MF_02128">
    <property type="entry name" value="TMP_kinase"/>
    <property type="match status" value="1"/>
</dbReference>
<feature type="binding site" evidence="1">
    <location>
        <position position="44"/>
    </location>
    <ligand>
        <name>Mg(2+)</name>
        <dbReference type="ChEBI" id="CHEBI:18420"/>
        <label>1</label>
    </ligand>
</feature>
<dbReference type="Gene3D" id="3.30.1330.10">
    <property type="entry name" value="PurM-like, N-terminal domain"/>
    <property type="match status" value="1"/>
</dbReference>
<dbReference type="PANTHER" id="PTHR30270:SF0">
    <property type="entry name" value="THIAMINE-MONOPHOSPHATE KINASE"/>
    <property type="match status" value="1"/>
</dbReference>
<comment type="caution">
    <text evidence="1">Lacks conserved residue(s) required for the propagation of feature annotation.</text>
</comment>
<comment type="similarity">
    <text evidence="1">Belongs to the thiamine-monophosphate kinase family.</text>
</comment>
<dbReference type="KEGG" id="bwh:A9C19_18515"/>
<keyword evidence="5" id="KW-1185">Reference proteome</keyword>
<feature type="binding site" evidence="1">
    <location>
        <position position="44"/>
    </location>
    <ligand>
        <name>Mg(2+)</name>
        <dbReference type="ChEBI" id="CHEBI:18420"/>
        <label>2</label>
    </ligand>
</feature>
<gene>
    <name evidence="1" type="primary">thiL</name>
    <name evidence="4" type="ORF">A9C19_18515</name>
</gene>
<dbReference type="UniPathway" id="UPA00060">
    <property type="reaction ID" value="UER00142"/>
</dbReference>
<dbReference type="InterPro" id="IPR006283">
    <property type="entry name" value="ThiL-like"/>
</dbReference>
<comment type="miscellaneous">
    <text evidence="1">Reaction mechanism of ThiL seems to utilize a direct, inline transfer of the gamma-phosphate of ATP to TMP rather than a phosphorylated enzyme intermediate.</text>
</comment>
<dbReference type="GO" id="GO:0009228">
    <property type="term" value="P:thiamine biosynthetic process"/>
    <property type="evidence" value="ECO:0007669"/>
    <property type="project" value="UniProtKB-KW"/>
</dbReference>
<dbReference type="Proteomes" id="UP000181936">
    <property type="component" value="Chromosome"/>
</dbReference>
<feature type="binding site" evidence="1">
    <location>
        <position position="266"/>
    </location>
    <ligand>
        <name>substrate</name>
    </ligand>
</feature>
<dbReference type="STRING" id="1547283.A9C19_18515"/>
<keyword evidence="1 4" id="KW-0418">Kinase</keyword>
<feature type="domain" description="PurM-like N-terminal" evidence="2">
    <location>
        <begin position="25"/>
        <end position="139"/>
    </location>
</feature>
<feature type="binding site" evidence="1">
    <location>
        <position position="27"/>
    </location>
    <ligand>
        <name>Mg(2+)</name>
        <dbReference type="ChEBI" id="CHEBI:18420"/>
        <label>4</label>
    </ligand>
</feature>
<feature type="binding site" evidence="1">
    <location>
        <position position="73"/>
    </location>
    <ligand>
        <name>Mg(2+)</name>
        <dbReference type="ChEBI" id="CHEBI:18420"/>
        <label>2</label>
    </ligand>
</feature>
<feature type="binding site" evidence="1">
    <location>
        <position position="147"/>
    </location>
    <ligand>
        <name>ATP</name>
        <dbReference type="ChEBI" id="CHEBI:30616"/>
    </ligand>
</feature>
<feature type="binding site" evidence="1">
    <location>
        <position position="73"/>
    </location>
    <ligand>
        <name>Mg(2+)</name>
        <dbReference type="ChEBI" id="CHEBI:18420"/>
        <label>3</label>
    </ligand>
</feature>
<dbReference type="InterPro" id="IPR016188">
    <property type="entry name" value="PurM-like_N"/>
</dbReference>
<dbReference type="SUPFAM" id="SSF55326">
    <property type="entry name" value="PurM N-terminal domain-like"/>
    <property type="match status" value="1"/>
</dbReference>
<evidence type="ECO:0000256" key="1">
    <source>
        <dbReference type="HAMAP-Rule" id="MF_02128"/>
    </source>
</evidence>
<dbReference type="InterPro" id="IPR036921">
    <property type="entry name" value="PurM-like_N_sf"/>
</dbReference>
<feature type="binding site" evidence="1">
    <location>
        <position position="51"/>
    </location>
    <ligand>
        <name>substrate</name>
    </ligand>
</feature>
<comment type="pathway">
    <text evidence="1">Cofactor biosynthesis; thiamine diphosphate biosynthesis; thiamine diphosphate from thiamine phosphate: step 1/1.</text>
</comment>
<accession>A0A1L3MW55</accession>
<feature type="binding site" evidence="1">
    <location>
        <begin position="120"/>
        <end position="121"/>
    </location>
    <ligand>
        <name>ATP</name>
        <dbReference type="ChEBI" id="CHEBI:30616"/>
    </ligand>
</feature>